<evidence type="ECO:0000256" key="1">
    <source>
        <dbReference type="SAM" id="MobiDB-lite"/>
    </source>
</evidence>
<feature type="compositionally biased region" description="Polar residues" evidence="1">
    <location>
        <begin position="7"/>
        <end position="18"/>
    </location>
</feature>
<dbReference type="EMBL" id="GGEC01029582">
    <property type="protein sequence ID" value="MBX10066.1"/>
    <property type="molecule type" value="Transcribed_RNA"/>
</dbReference>
<organism evidence="2">
    <name type="scientific">Rhizophora mucronata</name>
    <name type="common">Asiatic mangrove</name>
    <dbReference type="NCBI Taxonomy" id="61149"/>
    <lineage>
        <taxon>Eukaryota</taxon>
        <taxon>Viridiplantae</taxon>
        <taxon>Streptophyta</taxon>
        <taxon>Embryophyta</taxon>
        <taxon>Tracheophyta</taxon>
        <taxon>Spermatophyta</taxon>
        <taxon>Magnoliopsida</taxon>
        <taxon>eudicotyledons</taxon>
        <taxon>Gunneridae</taxon>
        <taxon>Pentapetalae</taxon>
        <taxon>rosids</taxon>
        <taxon>fabids</taxon>
        <taxon>Malpighiales</taxon>
        <taxon>Rhizophoraceae</taxon>
        <taxon>Rhizophora</taxon>
    </lineage>
</organism>
<feature type="region of interest" description="Disordered" evidence="1">
    <location>
        <begin position="1"/>
        <end position="25"/>
    </location>
</feature>
<proteinExistence type="predicted"/>
<dbReference type="AlphaFoldDB" id="A0A2P2KWF5"/>
<evidence type="ECO:0000313" key="2">
    <source>
        <dbReference type="EMBL" id="MBX10066.1"/>
    </source>
</evidence>
<name>A0A2P2KWF5_RHIMU</name>
<reference evidence="2" key="1">
    <citation type="submission" date="2018-02" db="EMBL/GenBank/DDBJ databases">
        <title>Rhizophora mucronata_Transcriptome.</title>
        <authorList>
            <person name="Meera S.P."/>
            <person name="Sreeshan A."/>
            <person name="Augustine A."/>
        </authorList>
    </citation>
    <scope>NUCLEOTIDE SEQUENCE</scope>
    <source>
        <tissue evidence="2">Leaf</tissue>
    </source>
</reference>
<accession>A0A2P2KWF5</accession>
<protein>
    <submittedName>
        <fullName evidence="2">Uncharacterized protein</fullName>
    </submittedName>
</protein>
<sequence length="25" mass="2714">MIVMMSSLLQGHKSSSPCSIGHQVR</sequence>